<dbReference type="Gene3D" id="1.25.40.20">
    <property type="entry name" value="Ankyrin repeat-containing domain"/>
    <property type="match status" value="2"/>
</dbReference>
<dbReference type="GO" id="GO:0016020">
    <property type="term" value="C:membrane"/>
    <property type="evidence" value="ECO:0000318"/>
    <property type="project" value="GO_Central"/>
</dbReference>
<dbReference type="GO" id="GO:0030149">
    <property type="term" value="P:sphingolipid catabolic process"/>
    <property type="evidence" value="ECO:0000318"/>
    <property type="project" value="GO_Central"/>
</dbReference>
<dbReference type="InterPro" id="IPR036770">
    <property type="entry name" value="Ankyrin_rpt-contain_sf"/>
</dbReference>
<dbReference type="PANTHER" id="PTHR12393:SF6">
    <property type="entry name" value="SPHINGOMYELIN PHOSPHODIESTERASE 2"/>
    <property type="match status" value="1"/>
</dbReference>
<accession>A0A2K3CWN6</accession>
<feature type="compositionally biased region" description="Basic and acidic residues" evidence="1">
    <location>
        <begin position="502"/>
        <end position="512"/>
    </location>
</feature>
<feature type="compositionally biased region" description="Acidic residues" evidence="1">
    <location>
        <begin position="480"/>
        <end position="501"/>
    </location>
</feature>
<dbReference type="Gramene" id="PNW72690">
    <property type="protein sequence ID" value="PNW72690"/>
    <property type="gene ID" value="CHLRE_15g640100v5"/>
</dbReference>
<gene>
    <name evidence="2" type="ORF">CHLRE_15g640100v5</name>
</gene>
<dbReference type="AlphaFoldDB" id="A0A2K3CWN6"/>
<dbReference type="GO" id="GO:0046513">
    <property type="term" value="P:ceramide biosynthetic process"/>
    <property type="evidence" value="ECO:0000318"/>
    <property type="project" value="GO_Central"/>
</dbReference>
<name>A0A2K3CWN6_CHLRE</name>
<dbReference type="Proteomes" id="UP000006906">
    <property type="component" value="Chromosome 15"/>
</dbReference>
<dbReference type="GO" id="GO:0071944">
    <property type="term" value="C:cell periphery"/>
    <property type="evidence" value="ECO:0000318"/>
    <property type="project" value="GO_Central"/>
</dbReference>
<dbReference type="PANTHER" id="PTHR12393">
    <property type="entry name" value="SPHINGOMYELIN PHOSPHODIESTERASE RELATED"/>
    <property type="match status" value="1"/>
</dbReference>
<sequence length="769" mass="83723">MEIEHETCHWKKLKPDVIRKIASFAEPSHAACSIKLVDTDTAAALRGIYNLITLGQKHTGNSGEPHRAKQPWPVYAFVAHWGCPEPWRSLSLPQRERLLCLAASSGHAPSLEAALAQCGCALKPEVLTAAAAAGNLASCERLLHEGCSFDRAALKEAARGGHLQVLQLLIRNLGFENEALSVVRPRRQQEWKWDCFGEAAEGACAGGQPHILDWLQQAHGYNLRAPDVLEAARAGQVGLFEELLTRPLLIKVERPPEDLSFWYRYNIRGNPADLWRPPGGAAAWARRELNSNLLCAIVQGCPLEVLERHYPTLWLPAIQFSSREHMAEAAVGSPTPCWAAKLDFLLDAWGPEVAARVLEVERPGSLWSLLYKAARLPDLCARLRHLHKRGAPPSRAAVEYAVRGGHVDALAYLLDECGLSVQLDDDSVCKLLRLVINRFAPRGVAAVLQLLRDRGARLVGWRLAAQIQDQEALCWLAENAAEDSEEQEQEQEQEQWQEQEQEEMKEVKKQDGQEQGNAGGTAEGVPPAEGRGRQRRVTAAVRVAWSGAFGWAARQGAGLTLLRALRARGAAMDLGAVAEGGGEEALEWAAAELEAEGRAPQALSVAQACAVFCAGNAAALRWLQHRRLLPPAPAGPAGATVGWLSAVQRPNNSTFWHWQLSGRLQEEREEQAVVEGEVVDGEVVEGKVVGEEAVQGEKEAAVEVVQGQAQGLGQGQEREAARGEGVCVWAATLSSLRAELAAAPTSSRAIEKGVLVVPYQERWLQAQAS</sequence>
<keyword evidence="3" id="KW-1185">Reference proteome</keyword>
<reference evidence="2 3" key="1">
    <citation type="journal article" date="2007" name="Science">
        <title>The Chlamydomonas genome reveals the evolution of key animal and plant functions.</title>
        <authorList>
            <person name="Merchant S.S."/>
            <person name="Prochnik S.E."/>
            <person name="Vallon O."/>
            <person name="Harris E.H."/>
            <person name="Karpowicz S.J."/>
            <person name="Witman G.B."/>
            <person name="Terry A."/>
            <person name="Salamov A."/>
            <person name="Fritz-Laylin L.K."/>
            <person name="Marechal-Drouard L."/>
            <person name="Marshall W.F."/>
            <person name="Qu L.H."/>
            <person name="Nelson D.R."/>
            <person name="Sanderfoot A.A."/>
            <person name="Spalding M.H."/>
            <person name="Kapitonov V.V."/>
            <person name="Ren Q."/>
            <person name="Ferris P."/>
            <person name="Lindquist E."/>
            <person name="Shapiro H."/>
            <person name="Lucas S.M."/>
            <person name="Grimwood J."/>
            <person name="Schmutz J."/>
            <person name="Cardol P."/>
            <person name="Cerutti H."/>
            <person name="Chanfreau G."/>
            <person name="Chen C.L."/>
            <person name="Cognat V."/>
            <person name="Croft M.T."/>
            <person name="Dent R."/>
            <person name="Dutcher S."/>
            <person name="Fernandez E."/>
            <person name="Fukuzawa H."/>
            <person name="Gonzalez-Ballester D."/>
            <person name="Gonzalez-Halphen D."/>
            <person name="Hallmann A."/>
            <person name="Hanikenne M."/>
            <person name="Hippler M."/>
            <person name="Inwood W."/>
            <person name="Jabbari K."/>
            <person name="Kalanon M."/>
            <person name="Kuras R."/>
            <person name="Lefebvre P.A."/>
            <person name="Lemaire S.D."/>
            <person name="Lobanov A.V."/>
            <person name="Lohr M."/>
            <person name="Manuell A."/>
            <person name="Meier I."/>
            <person name="Mets L."/>
            <person name="Mittag M."/>
            <person name="Mittelmeier T."/>
            <person name="Moroney J.V."/>
            <person name="Moseley J."/>
            <person name="Napoli C."/>
            <person name="Nedelcu A.M."/>
            <person name="Niyogi K."/>
            <person name="Novoselov S.V."/>
            <person name="Paulsen I.T."/>
            <person name="Pazour G."/>
            <person name="Purton S."/>
            <person name="Ral J.P."/>
            <person name="Riano-Pachon D.M."/>
            <person name="Riekhof W."/>
            <person name="Rymarquis L."/>
            <person name="Schroda M."/>
            <person name="Stern D."/>
            <person name="Umen J."/>
            <person name="Willows R."/>
            <person name="Wilson N."/>
            <person name="Zimmer S.L."/>
            <person name="Allmer J."/>
            <person name="Balk J."/>
            <person name="Bisova K."/>
            <person name="Chen C.J."/>
            <person name="Elias M."/>
            <person name="Gendler K."/>
            <person name="Hauser C."/>
            <person name="Lamb M.R."/>
            <person name="Ledford H."/>
            <person name="Long J.C."/>
            <person name="Minagawa J."/>
            <person name="Page M.D."/>
            <person name="Pan J."/>
            <person name="Pootakham W."/>
            <person name="Roje S."/>
            <person name="Rose A."/>
            <person name="Stahlberg E."/>
            <person name="Terauchi A.M."/>
            <person name="Yang P."/>
            <person name="Ball S."/>
            <person name="Bowler C."/>
            <person name="Dieckmann C.L."/>
            <person name="Gladyshev V.N."/>
            <person name="Green P."/>
            <person name="Jorgensen R."/>
            <person name="Mayfield S."/>
            <person name="Mueller-Roeber B."/>
            <person name="Rajamani S."/>
            <person name="Sayre R.T."/>
            <person name="Brokstein P."/>
            <person name="Dubchak I."/>
            <person name="Goodstein D."/>
            <person name="Hornick L."/>
            <person name="Huang Y.W."/>
            <person name="Jhaveri J."/>
            <person name="Luo Y."/>
            <person name="Martinez D."/>
            <person name="Ngau W.C."/>
            <person name="Otillar B."/>
            <person name="Poliakov A."/>
            <person name="Porter A."/>
            <person name="Szajkowski L."/>
            <person name="Werner G."/>
            <person name="Zhou K."/>
            <person name="Grigoriev I.V."/>
            <person name="Rokhsar D.S."/>
            <person name="Grossman A.R."/>
        </authorList>
    </citation>
    <scope>NUCLEOTIDE SEQUENCE [LARGE SCALE GENOMIC DNA]</scope>
    <source>
        <strain evidence="3">CC-503</strain>
    </source>
</reference>
<dbReference type="GO" id="GO:0005783">
    <property type="term" value="C:endoplasmic reticulum"/>
    <property type="evidence" value="ECO:0000318"/>
    <property type="project" value="GO_Central"/>
</dbReference>
<dbReference type="GO" id="GO:0004620">
    <property type="term" value="F:phospholipase activity"/>
    <property type="evidence" value="ECO:0000318"/>
    <property type="project" value="GO_Central"/>
</dbReference>
<evidence type="ECO:0000256" key="1">
    <source>
        <dbReference type="SAM" id="MobiDB-lite"/>
    </source>
</evidence>
<protein>
    <submittedName>
        <fullName evidence="2">Uncharacterized protein</fullName>
    </submittedName>
</protein>
<organism evidence="2 3">
    <name type="scientific">Chlamydomonas reinhardtii</name>
    <name type="common">Chlamydomonas smithii</name>
    <dbReference type="NCBI Taxonomy" id="3055"/>
    <lineage>
        <taxon>Eukaryota</taxon>
        <taxon>Viridiplantae</taxon>
        <taxon>Chlorophyta</taxon>
        <taxon>core chlorophytes</taxon>
        <taxon>Chlorophyceae</taxon>
        <taxon>CS clade</taxon>
        <taxon>Chlamydomonadales</taxon>
        <taxon>Chlamydomonadaceae</taxon>
        <taxon>Chlamydomonas</taxon>
    </lineage>
</organism>
<feature type="region of interest" description="Disordered" evidence="1">
    <location>
        <begin position="480"/>
        <end position="534"/>
    </location>
</feature>
<dbReference type="EMBL" id="CM008976">
    <property type="protein sequence ID" value="PNW72690.1"/>
    <property type="molecule type" value="Genomic_DNA"/>
</dbReference>
<evidence type="ECO:0000313" key="3">
    <source>
        <dbReference type="Proteomes" id="UP000006906"/>
    </source>
</evidence>
<dbReference type="OrthoDB" id="63514at2759"/>
<dbReference type="GeneID" id="66056438"/>
<dbReference type="KEGG" id="cre:CHLRE_15g640100v5"/>
<dbReference type="SUPFAM" id="SSF48403">
    <property type="entry name" value="Ankyrin repeat"/>
    <property type="match status" value="1"/>
</dbReference>
<dbReference type="InParanoid" id="A0A2K3CWN6"/>
<dbReference type="RefSeq" id="XP_042916456.1">
    <property type="nucleotide sequence ID" value="XM_043070632.1"/>
</dbReference>
<proteinExistence type="predicted"/>
<evidence type="ECO:0000313" key="2">
    <source>
        <dbReference type="EMBL" id="PNW72690.1"/>
    </source>
</evidence>